<feature type="domain" description="TORTIFOLIA1/SINE1-2 N-terminal" evidence="2">
    <location>
        <begin position="48"/>
        <end position="360"/>
    </location>
</feature>
<dbReference type="AlphaFoldDB" id="A0A8J5FDV2"/>
<dbReference type="GO" id="GO:0010005">
    <property type="term" value="C:cortical microtubule, transverse to long axis"/>
    <property type="evidence" value="ECO:0007669"/>
    <property type="project" value="TreeGrafter"/>
</dbReference>
<feature type="region of interest" description="Disordered" evidence="1">
    <location>
        <begin position="368"/>
        <end position="392"/>
    </location>
</feature>
<evidence type="ECO:0000313" key="4">
    <source>
        <dbReference type="Proteomes" id="UP000734854"/>
    </source>
</evidence>
<evidence type="ECO:0000313" key="3">
    <source>
        <dbReference type="EMBL" id="KAG6486054.1"/>
    </source>
</evidence>
<dbReference type="Pfam" id="PF24714">
    <property type="entry name" value="TOR1L1_N"/>
    <property type="match status" value="1"/>
</dbReference>
<dbReference type="InterPro" id="IPR057600">
    <property type="entry name" value="TORTIFOLIA1/SINE1-2_N"/>
</dbReference>
<proteinExistence type="predicted"/>
<dbReference type="InterPro" id="IPR016024">
    <property type="entry name" value="ARM-type_fold"/>
</dbReference>
<dbReference type="PANTHER" id="PTHR31355:SF7">
    <property type="entry name" value="MICROTUBULE-ASSOCIATED PROTEIN TORTIFOLIA1"/>
    <property type="match status" value="1"/>
</dbReference>
<dbReference type="SUPFAM" id="SSF48371">
    <property type="entry name" value="ARM repeat"/>
    <property type="match status" value="1"/>
</dbReference>
<dbReference type="InterPro" id="IPR011989">
    <property type="entry name" value="ARM-like"/>
</dbReference>
<dbReference type="GO" id="GO:0008017">
    <property type="term" value="F:microtubule binding"/>
    <property type="evidence" value="ECO:0007669"/>
    <property type="project" value="InterPro"/>
</dbReference>
<dbReference type="EMBL" id="JACMSC010000015">
    <property type="protein sequence ID" value="KAG6486054.1"/>
    <property type="molecule type" value="Genomic_DNA"/>
</dbReference>
<dbReference type="GO" id="GO:0009826">
    <property type="term" value="P:unidimensional cell growth"/>
    <property type="evidence" value="ECO:0007669"/>
    <property type="project" value="TreeGrafter"/>
</dbReference>
<evidence type="ECO:0000256" key="1">
    <source>
        <dbReference type="SAM" id="MobiDB-lite"/>
    </source>
</evidence>
<dbReference type="Proteomes" id="UP000734854">
    <property type="component" value="Unassembled WGS sequence"/>
</dbReference>
<feature type="compositionally biased region" description="Low complexity" evidence="1">
    <location>
        <begin position="8"/>
        <end position="35"/>
    </location>
</feature>
<dbReference type="GO" id="GO:0010031">
    <property type="term" value="P:circumnutation"/>
    <property type="evidence" value="ECO:0007669"/>
    <property type="project" value="TreeGrafter"/>
</dbReference>
<dbReference type="Gene3D" id="1.25.10.10">
    <property type="entry name" value="Leucine-rich Repeat Variant"/>
    <property type="match status" value="2"/>
</dbReference>
<sequence length="595" mass="64293">MATPVPRPSSKLSRSVSASLNPPNSASSSSKSLPPSYSSSLSSHLAMVELKSRALAALSKLSDRDTHQIAVEELEKIIRTLPATGVPMLLHALIHDPAVSSPGPQNLPASKQSSFLVARRESLRLLALLCACHTDAASAHLPRIIAHIVRRLRDPTPDSFVREACRDAAGSLATLYLRPSIAAAAAAEDGPGGGGSSPVVGLFVKPFFEAMAEQNKVVQGGAAMCLAKVVECGGIGEDGKIAAAGSMFQRLCPRIFKTLGSQSFLAKGALLSVVSSLAQVGAINPQSIQQILQIICECLENSDWATRKAAADTLCVLASCLSHLLGDGAAATIATLEACRFDKVKPCRDSIMEALQLWKKIKGEDGISPKKKESRKLELVDNEEKRDQDGFDRGKVQESLKISYAASSSSENEPVLKGNSTNMPEKAAALLRKKAPTLTDKELNPEFFQKLENRSLDDLPVEVMVPHKRLQSSHSQIEGQQETCRHLVGTPNSDGTIPAQLDNSHGYKNSNAWDKRPEQRLFWAKDSKAKLVDVDDRSEGSMKDLPLGQSEVTRLDAHTEGTFISNKASWSAIQRQLAQLERQQTSIMNMLQVYR</sequence>
<name>A0A8J5FDV2_ZINOF</name>
<comment type="caution">
    <text evidence="3">The sequence shown here is derived from an EMBL/GenBank/DDBJ whole genome shotgun (WGS) entry which is preliminary data.</text>
</comment>
<organism evidence="3 4">
    <name type="scientific">Zingiber officinale</name>
    <name type="common">Ginger</name>
    <name type="synonym">Amomum zingiber</name>
    <dbReference type="NCBI Taxonomy" id="94328"/>
    <lineage>
        <taxon>Eukaryota</taxon>
        <taxon>Viridiplantae</taxon>
        <taxon>Streptophyta</taxon>
        <taxon>Embryophyta</taxon>
        <taxon>Tracheophyta</taxon>
        <taxon>Spermatophyta</taxon>
        <taxon>Magnoliopsida</taxon>
        <taxon>Liliopsida</taxon>
        <taxon>Zingiberales</taxon>
        <taxon>Zingiberaceae</taxon>
        <taxon>Zingiber</taxon>
    </lineage>
</organism>
<feature type="region of interest" description="Disordered" evidence="1">
    <location>
        <begin position="1"/>
        <end position="35"/>
    </location>
</feature>
<reference evidence="3 4" key="1">
    <citation type="submission" date="2020-08" db="EMBL/GenBank/DDBJ databases">
        <title>Plant Genome Project.</title>
        <authorList>
            <person name="Zhang R.-G."/>
        </authorList>
    </citation>
    <scope>NUCLEOTIDE SEQUENCE [LARGE SCALE GENOMIC DNA]</scope>
    <source>
        <tissue evidence="3">Rhizome</tissue>
    </source>
</reference>
<dbReference type="InterPro" id="IPR033337">
    <property type="entry name" value="TORTIFOLIA1/SINE1-2"/>
</dbReference>
<accession>A0A8J5FDV2</accession>
<protein>
    <recommendedName>
        <fullName evidence="2">TORTIFOLIA1/SINE1-2 N-terminal domain-containing protein</fullName>
    </recommendedName>
</protein>
<dbReference type="PANTHER" id="PTHR31355">
    <property type="entry name" value="MICROTUBULE-ASSOCIATED PROTEIN TORTIFOLIA1"/>
    <property type="match status" value="1"/>
</dbReference>
<keyword evidence="4" id="KW-1185">Reference proteome</keyword>
<gene>
    <name evidence="3" type="ORF">ZIOFF_054624</name>
</gene>
<evidence type="ECO:0000259" key="2">
    <source>
        <dbReference type="Pfam" id="PF24714"/>
    </source>
</evidence>